<name>A0A9D6UPK4_UNCSA</name>
<sequence>MALKISISGVRGLVPEDLTPEVCFNFAKALGVYFKGGKIVVGADPRPSSKPIKKIVFAGLTSAGCNVTDLGICPTPTVGLMVRKLRAAGGIIITASHNPLPWNGLKFVR</sequence>
<dbReference type="EMBL" id="JACRKR010000151">
    <property type="protein sequence ID" value="MBI5078986.1"/>
    <property type="molecule type" value="Genomic_DNA"/>
</dbReference>
<organism evidence="5 6">
    <name type="scientific">Candidatus Saganbacteria bacterium</name>
    <dbReference type="NCBI Taxonomy" id="2575572"/>
    <lineage>
        <taxon>Bacteria</taxon>
        <taxon>Bacillati</taxon>
        <taxon>Saganbacteria</taxon>
    </lineage>
</organism>
<dbReference type="AlphaFoldDB" id="A0A9D6UPK4"/>
<dbReference type="Proteomes" id="UP000808761">
    <property type="component" value="Unassembled WGS sequence"/>
</dbReference>
<keyword evidence="3" id="KW-0597">Phosphoprotein</keyword>
<gene>
    <name evidence="5" type="ORF">HZB08_03095</name>
</gene>
<dbReference type="GO" id="GO:0006048">
    <property type="term" value="P:UDP-N-acetylglucosamine biosynthetic process"/>
    <property type="evidence" value="ECO:0007669"/>
    <property type="project" value="TreeGrafter"/>
</dbReference>
<feature type="non-terminal residue" evidence="5">
    <location>
        <position position="109"/>
    </location>
</feature>
<feature type="domain" description="Alpha-D-phosphohexomutase alpha/beta/alpha" evidence="4">
    <location>
        <begin position="8"/>
        <end position="108"/>
    </location>
</feature>
<dbReference type="SUPFAM" id="SSF53738">
    <property type="entry name" value="Phosphoglucomutase, first 3 domains"/>
    <property type="match status" value="1"/>
</dbReference>
<dbReference type="GO" id="GO:0000287">
    <property type="term" value="F:magnesium ion binding"/>
    <property type="evidence" value="ECO:0007669"/>
    <property type="project" value="InterPro"/>
</dbReference>
<dbReference type="InterPro" id="IPR050060">
    <property type="entry name" value="Phosphoglucosamine_mutase"/>
</dbReference>
<dbReference type="InterPro" id="IPR016066">
    <property type="entry name" value="A-D-PHexomutase_CS"/>
</dbReference>
<proteinExistence type="inferred from homology"/>
<dbReference type="GO" id="GO:0005975">
    <property type="term" value="P:carbohydrate metabolic process"/>
    <property type="evidence" value="ECO:0007669"/>
    <property type="project" value="InterPro"/>
</dbReference>
<dbReference type="GO" id="GO:0008966">
    <property type="term" value="F:phosphoglucosamine mutase activity"/>
    <property type="evidence" value="ECO:0007669"/>
    <property type="project" value="TreeGrafter"/>
</dbReference>
<dbReference type="InterPro" id="IPR005844">
    <property type="entry name" value="A-D-PHexomutase_a/b/a-I"/>
</dbReference>
<dbReference type="InterPro" id="IPR016055">
    <property type="entry name" value="A-D-PHexomutase_a/b/a-I/II/III"/>
</dbReference>
<dbReference type="PROSITE" id="PS00710">
    <property type="entry name" value="PGM_PMM"/>
    <property type="match status" value="1"/>
</dbReference>
<evidence type="ECO:0000256" key="2">
    <source>
        <dbReference type="ARBA" id="ARBA00010231"/>
    </source>
</evidence>
<evidence type="ECO:0000256" key="3">
    <source>
        <dbReference type="ARBA" id="ARBA00022553"/>
    </source>
</evidence>
<comment type="similarity">
    <text evidence="2">Belongs to the phosphohexose mutase family.</text>
</comment>
<evidence type="ECO:0000259" key="4">
    <source>
        <dbReference type="Pfam" id="PF02878"/>
    </source>
</evidence>
<accession>A0A9D6UPK4</accession>
<reference evidence="5" key="1">
    <citation type="submission" date="2020-07" db="EMBL/GenBank/DDBJ databases">
        <title>Huge and variable diversity of episymbiotic CPR bacteria and DPANN archaea in groundwater ecosystems.</title>
        <authorList>
            <person name="He C.Y."/>
            <person name="Keren R."/>
            <person name="Whittaker M."/>
            <person name="Farag I.F."/>
            <person name="Doudna J."/>
            <person name="Cate J.H.D."/>
            <person name="Banfield J.F."/>
        </authorList>
    </citation>
    <scope>NUCLEOTIDE SEQUENCE</scope>
    <source>
        <strain evidence="5">NC_groundwater_1860_Pr3_B-0.1um_51_7</strain>
    </source>
</reference>
<dbReference type="GO" id="GO:0005829">
    <property type="term" value="C:cytosol"/>
    <property type="evidence" value="ECO:0007669"/>
    <property type="project" value="TreeGrafter"/>
</dbReference>
<comment type="cofactor">
    <cofactor evidence="1">
        <name>Mg(2+)</name>
        <dbReference type="ChEBI" id="CHEBI:18420"/>
    </cofactor>
</comment>
<evidence type="ECO:0000313" key="6">
    <source>
        <dbReference type="Proteomes" id="UP000808761"/>
    </source>
</evidence>
<dbReference type="Pfam" id="PF02878">
    <property type="entry name" value="PGM_PMM_I"/>
    <property type="match status" value="1"/>
</dbReference>
<comment type="caution">
    <text evidence="5">The sequence shown here is derived from an EMBL/GenBank/DDBJ whole genome shotgun (WGS) entry which is preliminary data.</text>
</comment>
<dbReference type="PANTHER" id="PTHR42946:SF1">
    <property type="entry name" value="PHOSPHOGLUCOMUTASE (ALPHA-D-GLUCOSE-1,6-BISPHOSPHATE-DEPENDENT)"/>
    <property type="match status" value="1"/>
</dbReference>
<dbReference type="PANTHER" id="PTHR42946">
    <property type="entry name" value="PHOSPHOHEXOSE MUTASE"/>
    <property type="match status" value="1"/>
</dbReference>
<dbReference type="Gene3D" id="3.40.120.10">
    <property type="entry name" value="Alpha-D-Glucose-1,6-Bisphosphate, subunit A, domain 3"/>
    <property type="match status" value="1"/>
</dbReference>
<dbReference type="GO" id="GO:0004615">
    <property type="term" value="F:phosphomannomutase activity"/>
    <property type="evidence" value="ECO:0007669"/>
    <property type="project" value="TreeGrafter"/>
</dbReference>
<dbReference type="GO" id="GO:0009252">
    <property type="term" value="P:peptidoglycan biosynthetic process"/>
    <property type="evidence" value="ECO:0007669"/>
    <property type="project" value="TreeGrafter"/>
</dbReference>
<protein>
    <submittedName>
        <fullName evidence="5">Phosphoglucosamine mutase</fullName>
    </submittedName>
</protein>
<evidence type="ECO:0000256" key="1">
    <source>
        <dbReference type="ARBA" id="ARBA00001946"/>
    </source>
</evidence>
<evidence type="ECO:0000313" key="5">
    <source>
        <dbReference type="EMBL" id="MBI5078986.1"/>
    </source>
</evidence>